<dbReference type="RefSeq" id="WP_397557609.1">
    <property type="nucleotide sequence ID" value="NZ_JBIQWL010000007.1"/>
</dbReference>
<evidence type="ECO:0000313" key="3">
    <source>
        <dbReference type="Proteomes" id="UP001610861"/>
    </source>
</evidence>
<evidence type="ECO:0000256" key="1">
    <source>
        <dbReference type="SAM" id="Phobius"/>
    </source>
</evidence>
<keyword evidence="1" id="KW-0812">Transmembrane</keyword>
<organism evidence="2 3">
    <name type="scientific">Microbacterium alkaliflavum</name>
    <dbReference type="NCBI Taxonomy" id="3248839"/>
    <lineage>
        <taxon>Bacteria</taxon>
        <taxon>Bacillati</taxon>
        <taxon>Actinomycetota</taxon>
        <taxon>Actinomycetes</taxon>
        <taxon>Micrococcales</taxon>
        <taxon>Microbacteriaceae</taxon>
        <taxon>Microbacterium</taxon>
    </lineage>
</organism>
<keyword evidence="1" id="KW-1133">Transmembrane helix</keyword>
<keyword evidence="1" id="KW-0472">Membrane</keyword>
<proteinExistence type="predicted"/>
<protein>
    <recommendedName>
        <fullName evidence="4">Ig-like domain-containing protein</fullName>
    </recommendedName>
</protein>
<sequence>MPRHEASRNPLVTKAPARAGAFVVPIRPRAVRADPAAPLTVGSEGRMARIGGRNLWLAWPAGLVCAGVVAALVYLAVPAVPGTVQFVGDTLRAATSTPVAAASEPVQEVALGGTAEIDCRDLYPGSLWSELAWSPNVLLTQNRSLPPTAVTALVDALQPDVRVTCVWKGPQGTVVSSLSRVGPDAATVADPALRGQGFSCEAYGSGTTCRRTSAGVREEHTVRDGLWLASVETTWMPEDYGARLAAFVWS</sequence>
<gene>
    <name evidence="2" type="ORF">ACH3VR_17570</name>
</gene>
<evidence type="ECO:0000313" key="2">
    <source>
        <dbReference type="EMBL" id="MFH8252179.1"/>
    </source>
</evidence>
<name>A0ABW7QFM3_9MICO</name>
<keyword evidence="3" id="KW-1185">Reference proteome</keyword>
<evidence type="ECO:0008006" key="4">
    <source>
        <dbReference type="Google" id="ProtNLM"/>
    </source>
</evidence>
<comment type="caution">
    <text evidence="2">The sequence shown here is derived from an EMBL/GenBank/DDBJ whole genome shotgun (WGS) entry which is preliminary data.</text>
</comment>
<accession>A0ABW7QFM3</accession>
<reference evidence="2 3" key="1">
    <citation type="submission" date="2024-09" db="EMBL/GenBank/DDBJ databases">
        <authorList>
            <person name="Pan X."/>
        </authorList>
    </citation>
    <scope>NUCLEOTIDE SEQUENCE [LARGE SCALE GENOMIC DNA]</scope>
    <source>
        <strain evidence="2 3">B2969</strain>
    </source>
</reference>
<feature type="transmembrane region" description="Helical" evidence="1">
    <location>
        <begin position="56"/>
        <end position="77"/>
    </location>
</feature>
<dbReference type="EMBL" id="JBIQWL010000007">
    <property type="protein sequence ID" value="MFH8252179.1"/>
    <property type="molecule type" value="Genomic_DNA"/>
</dbReference>
<dbReference type="Proteomes" id="UP001610861">
    <property type="component" value="Unassembled WGS sequence"/>
</dbReference>